<dbReference type="EMBL" id="CP047363">
    <property type="protein sequence ID" value="QIH77970.1"/>
    <property type="molecule type" value="Genomic_DNA"/>
</dbReference>
<evidence type="ECO:0000313" key="1">
    <source>
        <dbReference type="EMBL" id="QIH77970.1"/>
    </source>
</evidence>
<proteinExistence type="predicted"/>
<organism evidence="1 2">
    <name type="scientific">Macrococcoides canis</name>
    <dbReference type="NCBI Taxonomy" id="1855823"/>
    <lineage>
        <taxon>Bacteria</taxon>
        <taxon>Bacillati</taxon>
        <taxon>Bacillota</taxon>
        <taxon>Bacilli</taxon>
        <taxon>Bacillales</taxon>
        <taxon>Staphylococcaceae</taxon>
        <taxon>Macrococcoides</taxon>
    </lineage>
</organism>
<evidence type="ECO:0000313" key="2">
    <source>
        <dbReference type="Proteomes" id="UP000501122"/>
    </source>
</evidence>
<dbReference type="Proteomes" id="UP000501122">
    <property type="component" value="Chromosome"/>
</dbReference>
<sequence>MNDNINWKDSYLELEEQMLEMTKMFAVMLDKEVQNATPAIHKVHINSLDDTLEIIAISKANKPQFLFEVLNEKEKVLSRKYTGYKNSYKLNTLLYKKKIKVKISIRNENSDSFVGFYTTGILNEESAL</sequence>
<protein>
    <submittedName>
        <fullName evidence="1">Uncharacterized protein</fullName>
    </submittedName>
</protein>
<dbReference type="RefSeq" id="WP_164953246.1">
    <property type="nucleotide sequence ID" value="NZ_CP047363.1"/>
</dbReference>
<name>A0AAE6X214_9STAP</name>
<accession>A0AAE6X214</accession>
<dbReference type="AlphaFoldDB" id="A0AAE6X214"/>
<reference evidence="1" key="1">
    <citation type="journal article" date="2020" name="Antimicrob. Agents Chemother.">
        <title>The novel macrolide resistance genes mef(D), msr(F) and msr(H) are present on resistance islands in Macrococcus canis, Macrococcus caseolyticus and Staphylococcus aureus.</title>
        <authorList>
            <person name="Schwendener S."/>
            <person name="Dona V."/>
            <person name="Perreten V."/>
        </authorList>
    </citation>
    <scope>NUCLEOTIDE SEQUENCE</scope>
    <source>
        <strain evidence="1">Epi0076A</strain>
    </source>
</reference>
<gene>
    <name evidence="1" type="ORF">GTN30_04740</name>
</gene>